<dbReference type="OrthoDB" id="5930119at2759"/>
<reference evidence="1 2" key="1">
    <citation type="submission" date="2015-01" db="EMBL/GenBank/DDBJ databases">
        <title>Evolution of Trichinella species and genotypes.</title>
        <authorList>
            <person name="Korhonen P.K."/>
            <person name="Edoardo P."/>
            <person name="Giuseppe L.R."/>
            <person name="Gasser R.B."/>
        </authorList>
    </citation>
    <scope>NUCLEOTIDE SEQUENCE [LARGE SCALE GENOMIC DNA]</scope>
    <source>
        <strain evidence="1">ISS120</strain>
    </source>
</reference>
<evidence type="ECO:0000313" key="1">
    <source>
        <dbReference type="EMBL" id="KRY46447.1"/>
    </source>
</evidence>
<sequence length="167" mass="19534">MNVRYHFQYSNSKGYELSVISGFEVLCLCSALHYSLRQDVHDVKQKNALRYFEHMIEKDTMHKNSCINRSNVHLEIDTLHIANTINFNFLVYCEQKILSRSILIQNQEINAINHIIKICISDNVEKGEAELNRKCRRIDEATGFELGFVVAVLEHKWKNYRNLSSVD</sequence>
<evidence type="ECO:0000313" key="2">
    <source>
        <dbReference type="Proteomes" id="UP000054653"/>
    </source>
</evidence>
<protein>
    <submittedName>
        <fullName evidence="1">Uncharacterized protein</fullName>
    </submittedName>
</protein>
<dbReference type="AlphaFoldDB" id="A0A0V1CAV0"/>
<keyword evidence="2" id="KW-1185">Reference proteome</keyword>
<dbReference type="Proteomes" id="UP000054653">
    <property type="component" value="Unassembled WGS sequence"/>
</dbReference>
<gene>
    <name evidence="1" type="ORF">T03_17045</name>
</gene>
<name>A0A0V1CAV0_TRIBR</name>
<dbReference type="EMBL" id="JYDI01000287">
    <property type="protein sequence ID" value="KRY46447.1"/>
    <property type="molecule type" value="Genomic_DNA"/>
</dbReference>
<proteinExistence type="predicted"/>
<comment type="caution">
    <text evidence="1">The sequence shown here is derived from an EMBL/GenBank/DDBJ whole genome shotgun (WGS) entry which is preliminary data.</text>
</comment>
<accession>A0A0V1CAV0</accession>
<organism evidence="1 2">
    <name type="scientific">Trichinella britovi</name>
    <name type="common">Parasitic roundworm</name>
    <dbReference type="NCBI Taxonomy" id="45882"/>
    <lineage>
        <taxon>Eukaryota</taxon>
        <taxon>Metazoa</taxon>
        <taxon>Ecdysozoa</taxon>
        <taxon>Nematoda</taxon>
        <taxon>Enoplea</taxon>
        <taxon>Dorylaimia</taxon>
        <taxon>Trichinellida</taxon>
        <taxon>Trichinellidae</taxon>
        <taxon>Trichinella</taxon>
    </lineage>
</organism>